<name>A0A942WCL7_9FIRM</name>
<gene>
    <name evidence="2" type="ORF">KHZ85_08825</name>
</gene>
<sequence length="264" mass="29251">MGKQVLLLRSGKQEMSVSKETECLHIDVCDGTSAQLYLDIKADVAKLCIEMEVAKGSEASLFIKNDALQKMQLQLLANVRKGATMHFGYCDLECGQRQVTGHIQLLEEGANVDMRSVSISQDRKCYDICIEHLAPHTSGEMQHYALVEDTGSYVMNACGKIIKGAYNSVSHQATRVLTLSEEHHSSVTPTLLIDENDVKASHAMTLGQPDENQLYYLQTRGLSRKEALGLLSIGYLLPIVAYVNDADKQQELKNEIEKRVGLHA</sequence>
<dbReference type="AlphaFoldDB" id="A0A942WCL7"/>
<dbReference type="GO" id="GO:0016226">
    <property type="term" value="P:iron-sulfur cluster assembly"/>
    <property type="evidence" value="ECO:0007669"/>
    <property type="project" value="InterPro"/>
</dbReference>
<dbReference type="EMBL" id="JAGZMZ010000026">
    <property type="protein sequence ID" value="MBS4884850.1"/>
    <property type="molecule type" value="Genomic_DNA"/>
</dbReference>
<dbReference type="InterPro" id="IPR055346">
    <property type="entry name" value="Fe-S_cluster_assembly_SufBD"/>
</dbReference>
<comment type="caution">
    <text evidence="2">The sequence shown here is derived from an EMBL/GenBank/DDBJ whole genome shotgun (WGS) entry which is preliminary data.</text>
</comment>
<dbReference type="Pfam" id="PF01458">
    <property type="entry name" value="SUFBD_core"/>
    <property type="match status" value="1"/>
</dbReference>
<dbReference type="Proteomes" id="UP000753219">
    <property type="component" value="Unassembled WGS sequence"/>
</dbReference>
<dbReference type="PANTHER" id="PTHR43575">
    <property type="entry name" value="PROTEIN ABCI7, CHLOROPLASTIC"/>
    <property type="match status" value="1"/>
</dbReference>
<feature type="domain" description="SUF system FeS cluster assembly SufBD core" evidence="1">
    <location>
        <begin position="24"/>
        <end position="233"/>
    </location>
</feature>
<protein>
    <submittedName>
        <fullName evidence="2">SufD family Fe-S cluster assembly protein</fullName>
    </submittedName>
</protein>
<dbReference type="RefSeq" id="WP_226811848.1">
    <property type="nucleotide sequence ID" value="NZ_CAJKGD010000021.1"/>
</dbReference>
<reference evidence="2" key="1">
    <citation type="submission" date="2021-02" db="EMBL/GenBank/DDBJ databases">
        <title>Infant gut strain persistence is associated with maternal origin, phylogeny, and functional potential including surface adhesion and iron acquisition.</title>
        <authorList>
            <person name="Lou Y.C."/>
        </authorList>
    </citation>
    <scope>NUCLEOTIDE SEQUENCE</scope>
    <source>
        <strain evidence="2">L3_108_103G1_dasL3_108_103G1_concoct_2</strain>
    </source>
</reference>
<accession>A0A942WCL7</accession>
<dbReference type="InterPro" id="IPR000825">
    <property type="entry name" value="SUF_FeS_clus_asmbl_SufBD_core"/>
</dbReference>
<evidence type="ECO:0000313" key="3">
    <source>
        <dbReference type="Proteomes" id="UP000753219"/>
    </source>
</evidence>
<dbReference type="PANTHER" id="PTHR43575:SF1">
    <property type="entry name" value="PROTEIN ABCI7, CHLOROPLASTIC"/>
    <property type="match status" value="1"/>
</dbReference>
<dbReference type="InterPro" id="IPR037284">
    <property type="entry name" value="SUF_FeS_clus_asmbl_SufBD_sf"/>
</dbReference>
<proteinExistence type="predicted"/>
<organism evidence="2 3">
    <name type="scientific">Amedibacillus dolichus</name>
    <dbReference type="NCBI Taxonomy" id="31971"/>
    <lineage>
        <taxon>Bacteria</taxon>
        <taxon>Bacillati</taxon>
        <taxon>Bacillota</taxon>
        <taxon>Erysipelotrichia</taxon>
        <taxon>Erysipelotrichales</taxon>
        <taxon>Erysipelotrichaceae</taxon>
        <taxon>Amedibacillus</taxon>
    </lineage>
</organism>
<evidence type="ECO:0000259" key="1">
    <source>
        <dbReference type="Pfam" id="PF01458"/>
    </source>
</evidence>
<evidence type="ECO:0000313" key="2">
    <source>
        <dbReference type="EMBL" id="MBS4884850.1"/>
    </source>
</evidence>
<dbReference type="SUPFAM" id="SSF101960">
    <property type="entry name" value="Stabilizer of iron transporter SufD"/>
    <property type="match status" value="1"/>
</dbReference>